<sequence length="150" mass="16504">MSGHQPIPAIPVHRSIPLRSPGFPCGAPDPEDFSVPFDTTEEAWFWFVQAQEARSSGARIVAGRGTVPRPCEPVDLLRVVDRLYRQRKLVRDHLHVLVHYGKRLMAPDPDRRLEVRAAALWREALAFLDPVLREKGIVGGGAASAAAALG</sequence>
<dbReference type="PATRIC" id="fig|1385369.3.peg.5549"/>
<comment type="caution">
    <text evidence="1">The sequence shown here is derived from an EMBL/GenBank/DDBJ whole genome shotgun (WGS) entry which is preliminary data.</text>
</comment>
<evidence type="ECO:0000313" key="2">
    <source>
        <dbReference type="Proteomes" id="UP000019486"/>
    </source>
</evidence>
<reference evidence="1 2" key="1">
    <citation type="submission" date="2013-08" db="EMBL/GenBank/DDBJ databases">
        <title>The genome sequence of Skermanella stibiiresistens.</title>
        <authorList>
            <person name="Zhu W."/>
            <person name="Wang G."/>
        </authorList>
    </citation>
    <scope>NUCLEOTIDE SEQUENCE [LARGE SCALE GENOMIC DNA]</scope>
    <source>
        <strain evidence="1 2">SB22</strain>
    </source>
</reference>
<dbReference type="EMBL" id="AVFL01000026">
    <property type="protein sequence ID" value="EWY37476.1"/>
    <property type="molecule type" value="Genomic_DNA"/>
</dbReference>
<dbReference type="AlphaFoldDB" id="W9GXW7"/>
<dbReference type="Proteomes" id="UP000019486">
    <property type="component" value="Unassembled WGS sequence"/>
</dbReference>
<accession>W9GXW7</accession>
<organism evidence="1 2">
    <name type="scientific">Skermanella stibiiresistens SB22</name>
    <dbReference type="NCBI Taxonomy" id="1385369"/>
    <lineage>
        <taxon>Bacteria</taxon>
        <taxon>Pseudomonadati</taxon>
        <taxon>Pseudomonadota</taxon>
        <taxon>Alphaproteobacteria</taxon>
        <taxon>Rhodospirillales</taxon>
        <taxon>Azospirillaceae</taxon>
        <taxon>Skermanella</taxon>
    </lineage>
</organism>
<protein>
    <submittedName>
        <fullName evidence="1">Uncharacterized protein</fullName>
    </submittedName>
</protein>
<evidence type="ECO:0000313" key="1">
    <source>
        <dbReference type="EMBL" id="EWY37476.1"/>
    </source>
</evidence>
<dbReference type="STRING" id="1385369.N825_17855"/>
<dbReference type="RefSeq" id="WP_245613245.1">
    <property type="nucleotide sequence ID" value="NZ_AVFL01000026.1"/>
</dbReference>
<gene>
    <name evidence="1" type="ORF">N825_17855</name>
</gene>
<proteinExistence type="predicted"/>
<keyword evidence="2" id="KW-1185">Reference proteome</keyword>
<name>W9GXW7_9PROT</name>